<comment type="caution">
    <text evidence="2">The sequence shown here is derived from an EMBL/GenBank/DDBJ whole genome shotgun (WGS) entry which is preliminary data.</text>
</comment>
<dbReference type="PANTHER" id="PTHR33169">
    <property type="entry name" value="PADR-FAMILY TRANSCRIPTIONAL REGULATOR"/>
    <property type="match status" value="1"/>
</dbReference>
<dbReference type="InterPro" id="IPR005149">
    <property type="entry name" value="Tscrpt_reg_PadR_N"/>
</dbReference>
<dbReference type="Proteomes" id="UP000637383">
    <property type="component" value="Unassembled WGS sequence"/>
</dbReference>
<dbReference type="InterPro" id="IPR036388">
    <property type="entry name" value="WH-like_DNA-bd_sf"/>
</dbReference>
<reference evidence="2 3" key="1">
    <citation type="journal article" date="2020" name="ISME J.">
        <title>Comparative genomics reveals insights into cyanobacterial evolution and habitat adaptation.</title>
        <authorList>
            <person name="Chen M.Y."/>
            <person name="Teng W.K."/>
            <person name="Zhao L."/>
            <person name="Hu C.X."/>
            <person name="Zhou Y.K."/>
            <person name="Han B.P."/>
            <person name="Song L.R."/>
            <person name="Shu W.S."/>
        </authorList>
    </citation>
    <scope>NUCLEOTIDE SEQUENCE [LARGE SCALE GENOMIC DNA]</scope>
    <source>
        <strain evidence="2 3">FACHB-159</strain>
    </source>
</reference>
<sequence>MNKKNNDELITLSALEEDLLTVLCGKELYGLQIMNAINEASLGKRQIGFGSLYPTLHRMEKKGLVKPRWGEETDTESGGARRKYYVITGLGERVLREAQEYRAHLAGWKPMFIEQLGFVQPVSQLGIEGV</sequence>
<gene>
    <name evidence="2" type="ORF">H6H03_29760</name>
</gene>
<evidence type="ECO:0000313" key="2">
    <source>
        <dbReference type="EMBL" id="MBD2738024.1"/>
    </source>
</evidence>
<dbReference type="PANTHER" id="PTHR33169:SF14">
    <property type="entry name" value="TRANSCRIPTIONAL REGULATOR RV3488"/>
    <property type="match status" value="1"/>
</dbReference>
<dbReference type="Pfam" id="PF03551">
    <property type="entry name" value="PadR"/>
    <property type="match status" value="1"/>
</dbReference>
<accession>A0ABR8KH13</accession>
<name>A0ABR8KH13_9NOSO</name>
<feature type="domain" description="Transcription regulator PadR N-terminal" evidence="1">
    <location>
        <begin position="19"/>
        <end position="97"/>
    </location>
</feature>
<protein>
    <submittedName>
        <fullName evidence="2">PadR family transcriptional regulator</fullName>
    </submittedName>
</protein>
<evidence type="ECO:0000259" key="1">
    <source>
        <dbReference type="Pfam" id="PF03551"/>
    </source>
</evidence>
<proteinExistence type="predicted"/>
<dbReference type="EMBL" id="JACJTU010000041">
    <property type="protein sequence ID" value="MBD2738024.1"/>
    <property type="molecule type" value="Genomic_DNA"/>
</dbReference>
<organism evidence="2 3">
    <name type="scientific">Nostoc paludosum FACHB-159</name>
    <dbReference type="NCBI Taxonomy" id="2692908"/>
    <lineage>
        <taxon>Bacteria</taxon>
        <taxon>Bacillati</taxon>
        <taxon>Cyanobacteriota</taxon>
        <taxon>Cyanophyceae</taxon>
        <taxon>Nostocales</taxon>
        <taxon>Nostocaceae</taxon>
        <taxon>Nostoc</taxon>
    </lineage>
</organism>
<dbReference type="Gene3D" id="1.10.10.10">
    <property type="entry name" value="Winged helix-like DNA-binding domain superfamily/Winged helix DNA-binding domain"/>
    <property type="match status" value="1"/>
</dbReference>
<dbReference type="InterPro" id="IPR052509">
    <property type="entry name" value="Metal_resp_DNA-bind_regulator"/>
</dbReference>
<keyword evidence="3" id="KW-1185">Reference proteome</keyword>
<evidence type="ECO:0000313" key="3">
    <source>
        <dbReference type="Proteomes" id="UP000637383"/>
    </source>
</evidence>
<dbReference type="InterPro" id="IPR036390">
    <property type="entry name" value="WH_DNA-bd_sf"/>
</dbReference>
<dbReference type="RefSeq" id="WP_190958585.1">
    <property type="nucleotide sequence ID" value="NZ_JACJTU010000041.1"/>
</dbReference>
<dbReference type="SUPFAM" id="SSF46785">
    <property type="entry name" value="Winged helix' DNA-binding domain"/>
    <property type="match status" value="1"/>
</dbReference>